<evidence type="ECO:0000313" key="4">
    <source>
        <dbReference type="Proteomes" id="UP000233060"/>
    </source>
</evidence>
<keyword evidence="4" id="KW-1185">Reference proteome</keyword>
<dbReference type="AlphaFoldDB" id="A0A2K5NLN3"/>
<evidence type="ECO:0000256" key="2">
    <source>
        <dbReference type="SAM" id="MobiDB-lite"/>
    </source>
</evidence>
<evidence type="ECO:0000313" key="3">
    <source>
        <dbReference type="Ensembl" id="ENSCATP00000038443.1"/>
    </source>
</evidence>
<protein>
    <submittedName>
        <fullName evidence="3">Uncharacterized protein</fullName>
    </submittedName>
</protein>
<comment type="similarity">
    <text evidence="1">Belongs to the UPF0488 family.</text>
</comment>
<dbReference type="PANTHER" id="PTHR13602:SF2">
    <property type="entry name" value="UPF0488 PROTEIN C8ORF33"/>
    <property type="match status" value="1"/>
</dbReference>
<organism evidence="3 4">
    <name type="scientific">Cercocebus atys</name>
    <name type="common">Sooty mangabey</name>
    <name type="synonym">Cercocebus torquatus atys</name>
    <dbReference type="NCBI Taxonomy" id="9531"/>
    <lineage>
        <taxon>Eukaryota</taxon>
        <taxon>Metazoa</taxon>
        <taxon>Chordata</taxon>
        <taxon>Craniata</taxon>
        <taxon>Vertebrata</taxon>
        <taxon>Euteleostomi</taxon>
        <taxon>Mammalia</taxon>
        <taxon>Eutheria</taxon>
        <taxon>Euarchontoglires</taxon>
        <taxon>Primates</taxon>
        <taxon>Haplorrhini</taxon>
        <taxon>Catarrhini</taxon>
        <taxon>Cercopithecidae</taxon>
        <taxon>Cercopithecinae</taxon>
        <taxon>Cercocebus</taxon>
    </lineage>
</organism>
<dbReference type="OMA" id="PTCNDEG"/>
<proteinExistence type="inferred from homology"/>
<dbReference type="GeneTree" id="ENSGT00390000000306"/>
<dbReference type="Pfam" id="PF15393">
    <property type="entry name" value="DUF4615"/>
    <property type="match status" value="1"/>
</dbReference>
<sequence>MVALGHLAGEAVASPGLSTPHEFRRHQLPGPVSSTRNPPTACLCPGQPTCNDEGSAASKIQKNKKKTRNTASVANGGKKASEKPAPEEVPLSAEAQVQQLAQELQLELGHKRQKPTPTQKEQVIGEIQTLRSKRTSLPRKRQLMPSLFGDYSAQMEAEWREALWAHGAAAYSPVDGATRNNSRRVCRPRPLWRAKATLDNHDEEFRFSFF</sequence>
<dbReference type="Ensembl" id="ENSCATT00000062748.1">
    <property type="protein sequence ID" value="ENSCATP00000038443.1"/>
    <property type="gene ID" value="ENSCATG00000041909.1"/>
</dbReference>
<dbReference type="Proteomes" id="UP000233060">
    <property type="component" value="Unassembled WGS sequence"/>
</dbReference>
<feature type="region of interest" description="Disordered" evidence="2">
    <location>
        <begin position="13"/>
        <end position="91"/>
    </location>
</feature>
<accession>A0A2K5NLN3</accession>
<reference evidence="3" key="1">
    <citation type="submission" date="2025-08" db="UniProtKB">
        <authorList>
            <consortium name="Ensembl"/>
        </authorList>
    </citation>
    <scope>IDENTIFICATION</scope>
</reference>
<name>A0A2K5NLN3_CERAT</name>
<dbReference type="InterPro" id="IPR029274">
    <property type="entry name" value="DUF4615"/>
</dbReference>
<evidence type="ECO:0000256" key="1">
    <source>
        <dbReference type="ARBA" id="ARBA00005707"/>
    </source>
</evidence>
<reference evidence="3" key="2">
    <citation type="submission" date="2025-09" db="UniProtKB">
        <authorList>
            <consortium name="Ensembl"/>
        </authorList>
    </citation>
    <scope>IDENTIFICATION</scope>
</reference>
<dbReference type="PANTHER" id="PTHR13602">
    <property type="entry name" value="UPF0488 PROTEIN C8ORF33"/>
    <property type="match status" value="1"/>
</dbReference>